<gene>
    <name evidence="1" type="ORF">ANCCAN_05283</name>
</gene>
<name>A0A368GWE1_ANCCA</name>
<dbReference type="AlphaFoldDB" id="A0A368GWE1"/>
<dbReference type="OrthoDB" id="5859365at2759"/>
<sequence>MPWNYLPLSTTFEFKKFAVSSNSESCNEEARSLYIEGHSLYGIAFAMIICLMKHAPHRGGLGGASVAVFVDAKKGSCMQAQGYPRFPIRINKSQERSRGEADFEMSTVLWPGEHDTLMAFAQKIKRNERQKLINKLLSDRARKFVVDADLARHIRIMDTMLNIVLNYE</sequence>
<proteinExistence type="predicted"/>
<organism evidence="1 2">
    <name type="scientific">Ancylostoma caninum</name>
    <name type="common">Dog hookworm</name>
    <dbReference type="NCBI Taxonomy" id="29170"/>
    <lineage>
        <taxon>Eukaryota</taxon>
        <taxon>Metazoa</taxon>
        <taxon>Ecdysozoa</taxon>
        <taxon>Nematoda</taxon>
        <taxon>Chromadorea</taxon>
        <taxon>Rhabditida</taxon>
        <taxon>Rhabditina</taxon>
        <taxon>Rhabditomorpha</taxon>
        <taxon>Strongyloidea</taxon>
        <taxon>Ancylostomatidae</taxon>
        <taxon>Ancylostomatinae</taxon>
        <taxon>Ancylostoma</taxon>
    </lineage>
</organism>
<dbReference type="EMBL" id="JOJR01000044">
    <property type="protein sequence ID" value="RCN48644.1"/>
    <property type="molecule type" value="Genomic_DNA"/>
</dbReference>
<dbReference type="SUPFAM" id="SSF56235">
    <property type="entry name" value="N-terminal nucleophile aminohydrolases (Ntn hydrolases)"/>
    <property type="match status" value="1"/>
</dbReference>
<dbReference type="Proteomes" id="UP000252519">
    <property type="component" value="Unassembled WGS sequence"/>
</dbReference>
<keyword evidence="2" id="KW-1185">Reference proteome</keyword>
<dbReference type="InterPro" id="IPR029055">
    <property type="entry name" value="Ntn_hydrolases_N"/>
</dbReference>
<accession>A0A368GWE1</accession>
<comment type="caution">
    <text evidence="1">The sequence shown here is derived from an EMBL/GenBank/DDBJ whole genome shotgun (WGS) entry which is preliminary data.</text>
</comment>
<protein>
    <submittedName>
        <fullName evidence="1">Uncharacterized protein</fullName>
    </submittedName>
</protein>
<evidence type="ECO:0000313" key="1">
    <source>
        <dbReference type="EMBL" id="RCN48644.1"/>
    </source>
</evidence>
<reference evidence="1 2" key="1">
    <citation type="submission" date="2014-10" db="EMBL/GenBank/DDBJ databases">
        <title>Draft genome of the hookworm Ancylostoma caninum.</title>
        <authorList>
            <person name="Mitreva M."/>
        </authorList>
    </citation>
    <scope>NUCLEOTIDE SEQUENCE [LARGE SCALE GENOMIC DNA]</scope>
    <source>
        <strain evidence="1 2">Baltimore</strain>
    </source>
</reference>
<evidence type="ECO:0000313" key="2">
    <source>
        <dbReference type="Proteomes" id="UP000252519"/>
    </source>
</evidence>
<dbReference type="STRING" id="29170.A0A368GWE1"/>